<evidence type="ECO:0000256" key="13">
    <source>
        <dbReference type="ARBA" id="ARBA00049723"/>
    </source>
</evidence>
<evidence type="ECO:0000256" key="12">
    <source>
        <dbReference type="ARBA" id="ARBA00049645"/>
    </source>
</evidence>
<evidence type="ECO:0000259" key="16">
    <source>
        <dbReference type="Pfam" id="PF05199"/>
    </source>
</evidence>
<dbReference type="PANTHER" id="PTHR47470:SF1">
    <property type="entry name" value="FAD-DEPENDENT OXIDOREDUCTASE 2 FAD BINDING DOMAIN-CONTAINING PROTEIN"/>
    <property type="match status" value="1"/>
</dbReference>
<evidence type="ECO:0000256" key="2">
    <source>
        <dbReference type="ARBA" id="ARBA00010790"/>
    </source>
</evidence>
<feature type="domain" description="Glucose-methanol-choline oxidoreductase C-terminal" evidence="16">
    <location>
        <begin position="442"/>
        <end position="509"/>
    </location>
</feature>
<keyword evidence="9" id="KW-0753">Steroid metabolism</keyword>
<gene>
    <name evidence="17" type="ORF">GM418_25450</name>
</gene>
<reference evidence="17 18" key="1">
    <citation type="submission" date="2019-11" db="EMBL/GenBank/DDBJ databases">
        <authorList>
            <person name="Zheng R.K."/>
            <person name="Sun C.M."/>
        </authorList>
    </citation>
    <scope>NUCLEOTIDE SEQUENCE [LARGE SCALE GENOMIC DNA]</scope>
    <source>
        <strain evidence="17 18">WC007</strain>
    </source>
</reference>
<evidence type="ECO:0000313" key="18">
    <source>
        <dbReference type="Proteomes" id="UP000428260"/>
    </source>
</evidence>
<comment type="pathway">
    <text evidence="12">Steroid metabolism; cholesterol degradation.</text>
</comment>
<name>A0A6I6K3A4_9BACT</name>
<organism evidence="17 18">
    <name type="scientific">Maribellus comscasis</name>
    <dbReference type="NCBI Taxonomy" id="2681766"/>
    <lineage>
        <taxon>Bacteria</taxon>
        <taxon>Pseudomonadati</taxon>
        <taxon>Bacteroidota</taxon>
        <taxon>Bacteroidia</taxon>
        <taxon>Marinilabiliales</taxon>
        <taxon>Prolixibacteraceae</taxon>
        <taxon>Maribellus</taxon>
    </lineage>
</organism>
<dbReference type="InterPro" id="IPR052542">
    <property type="entry name" value="Cholesterol_Oxidase"/>
</dbReference>
<evidence type="ECO:0000256" key="11">
    <source>
        <dbReference type="ARBA" id="ARBA00038856"/>
    </source>
</evidence>
<keyword evidence="5" id="KW-0274">FAD</keyword>
<dbReference type="EC" id="1.1.3.6" evidence="13"/>
<evidence type="ECO:0000256" key="8">
    <source>
        <dbReference type="ARBA" id="ARBA00023166"/>
    </source>
</evidence>
<dbReference type="InterPro" id="IPR007867">
    <property type="entry name" value="GMC_OxRtase_C"/>
</dbReference>
<evidence type="ECO:0000313" key="17">
    <source>
        <dbReference type="EMBL" id="QGY46882.1"/>
    </source>
</evidence>
<dbReference type="GO" id="GO:0008203">
    <property type="term" value="P:cholesterol metabolic process"/>
    <property type="evidence" value="ECO:0007669"/>
    <property type="project" value="UniProtKB-KW"/>
</dbReference>
<accession>A0A6I6K3A4</accession>
<evidence type="ECO:0000256" key="9">
    <source>
        <dbReference type="ARBA" id="ARBA00023221"/>
    </source>
</evidence>
<dbReference type="Proteomes" id="UP000428260">
    <property type="component" value="Chromosome"/>
</dbReference>
<keyword evidence="10" id="KW-0413">Isomerase</keyword>
<evidence type="ECO:0000256" key="10">
    <source>
        <dbReference type="ARBA" id="ARBA00023235"/>
    </source>
</evidence>
<dbReference type="KEGG" id="mcos:GM418_25450"/>
<dbReference type="RefSeq" id="WP_158870217.1">
    <property type="nucleotide sequence ID" value="NZ_CP046401.1"/>
</dbReference>
<keyword evidence="4" id="KW-0285">Flavoprotein</keyword>
<evidence type="ECO:0000256" key="14">
    <source>
        <dbReference type="ARBA" id="ARBA00049744"/>
    </source>
</evidence>
<dbReference type="EC" id="5.3.3.1" evidence="11"/>
<dbReference type="PANTHER" id="PTHR47470">
    <property type="entry name" value="CHOLESTEROL OXIDASE"/>
    <property type="match status" value="1"/>
</dbReference>
<proteinExistence type="inferred from homology"/>
<keyword evidence="6" id="KW-0560">Oxidoreductase</keyword>
<keyword evidence="7" id="KW-0443">Lipid metabolism</keyword>
<protein>
    <recommendedName>
        <fullName evidence="14">Cholesterol oxidase</fullName>
        <ecNumber evidence="13">1.1.3.6</ecNumber>
        <ecNumber evidence="11">5.3.3.1</ecNumber>
    </recommendedName>
    <alternativeName>
        <fullName evidence="15">Cholesterol isomerase</fullName>
    </alternativeName>
</protein>
<evidence type="ECO:0000256" key="4">
    <source>
        <dbReference type="ARBA" id="ARBA00022630"/>
    </source>
</evidence>
<evidence type="ECO:0000256" key="1">
    <source>
        <dbReference type="ARBA" id="ARBA00001974"/>
    </source>
</evidence>
<evidence type="ECO:0000256" key="5">
    <source>
        <dbReference type="ARBA" id="ARBA00022827"/>
    </source>
</evidence>
<dbReference type="SUPFAM" id="SSF51905">
    <property type="entry name" value="FAD/NAD(P)-binding domain"/>
    <property type="match status" value="1"/>
</dbReference>
<evidence type="ECO:0000256" key="6">
    <source>
        <dbReference type="ARBA" id="ARBA00023002"/>
    </source>
</evidence>
<evidence type="ECO:0000256" key="3">
    <source>
        <dbReference type="ARBA" id="ARBA00022548"/>
    </source>
</evidence>
<sequence>MKKKYDYIVIGSGFGGSVSSLRLAEKGYSVLTIEKGKRFLPDDFPKTNWDLKKYLWLPQLGFLGLQKLDIYKHAFILSGTGVGGGSLVYANTLMYPHDDFFRNKQWAAFNDWKKELAPFYDKAGFMLGRTKFDKQNAEDKILHDVAKDLGKEDSFDNVYVAVYFNEDDRPQDPYFNGEGPLRKPCTNCAGCMVGCRENAKNTLDKNYLWFAEKKGVDILSETNVWKIEFVNGEYLVYTQKTAGIFPSKSRIFHSKGLIVSGGVLGTLKLLLNQKHIYKTLPDLSDKLGESVRTNSETICTATLSDRKLNNSIAISSIFKPDKDTSVEIVKYPNKSNVMRSLLSIATDKQGSNLARVFHFLGKIVSRPGLFFKMFFNRHWAENTIIFLVMQTVDTKMRFVLKKWPFRKKLTLQNNGEENVQAYLPVGQDIMHRYAKKANAHSQNSAAEILMNVPSTAHILGGVPMGTCAKNGVINSDFAVHNYPNMFILDGSVVQGNPGVNPSFTITALAEYAMSKVSEKPVSK</sequence>
<comment type="similarity">
    <text evidence="2">Belongs to the GMC oxidoreductase family.</text>
</comment>
<keyword evidence="8" id="KW-1207">Sterol metabolism</keyword>
<dbReference type="AlphaFoldDB" id="A0A6I6K3A4"/>
<keyword evidence="18" id="KW-1185">Reference proteome</keyword>
<evidence type="ECO:0000256" key="15">
    <source>
        <dbReference type="ARBA" id="ARBA00049778"/>
    </source>
</evidence>
<dbReference type="GO" id="GO:0004769">
    <property type="term" value="F:steroid Delta-isomerase activity"/>
    <property type="evidence" value="ECO:0007669"/>
    <property type="project" value="UniProtKB-EC"/>
</dbReference>
<dbReference type="Pfam" id="PF05199">
    <property type="entry name" value="GMC_oxred_C"/>
    <property type="match status" value="1"/>
</dbReference>
<dbReference type="Gene3D" id="3.50.50.60">
    <property type="entry name" value="FAD/NAD(P)-binding domain"/>
    <property type="match status" value="3"/>
</dbReference>
<dbReference type="GO" id="GO:0016995">
    <property type="term" value="F:cholesterol oxidase activity"/>
    <property type="evidence" value="ECO:0007669"/>
    <property type="project" value="UniProtKB-EC"/>
</dbReference>
<evidence type="ECO:0000256" key="7">
    <source>
        <dbReference type="ARBA" id="ARBA00023098"/>
    </source>
</evidence>
<comment type="cofactor">
    <cofactor evidence="1">
        <name>FAD</name>
        <dbReference type="ChEBI" id="CHEBI:57692"/>
    </cofactor>
</comment>
<dbReference type="InterPro" id="IPR036188">
    <property type="entry name" value="FAD/NAD-bd_sf"/>
</dbReference>
<keyword evidence="3" id="KW-0153">Cholesterol metabolism</keyword>
<dbReference type="EMBL" id="CP046401">
    <property type="protein sequence ID" value="QGY46882.1"/>
    <property type="molecule type" value="Genomic_DNA"/>
</dbReference>